<feature type="region of interest" description="Disordered" evidence="6">
    <location>
        <begin position="313"/>
        <end position="342"/>
    </location>
</feature>
<dbReference type="Pfam" id="PF03958">
    <property type="entry name" value="Secretin_N"/>
    <property type="match status" value="2"/>
</dbReference>
<gene>
    <name evidence="10" type="ORF">ESB00_04080</name>
</gene>
<dbReference type="Gene3D" id="3.55.50.30">
    <property type="match status" value="1"/>
</dbReference>
<evidence type="ECO:0000313" key="10">
    <source>
        <dbReference type="EMBL" id="RXK55087.1"/>
    </source>
</evidence>
<dbReference type="InterPro" id="IPR001775">
    <property type="entry name" value="GspD/PilQ"/>
</dbReference>
<dbReference type="InterPro" id="IPR005644">
    <property type="entry name" value="NolW-like"/>
</dbReference>
<dbReference type="Pfam" id="PF00263">
    <property type="entry name" value="Secretin"/>
    <property type="match status" value="1"/>
</dbReference>
<comment type="caution">
    <text evidence="10">The sequence shown here is derived from an EMBL/GenBank/DDBJ whole genome shotgun (WGS) entry which is preliminary data.</text>
</comment>
<dbReference type="GO" id="GO:0009279">
    <property type="term" value="C:cell outer membrane"/>
    <property type="evidence" value="ECO:0007669"/>
    <property type="project" value="UniProtKB-SubCell"/>
</dbReference>
<dbReference type="InterPro" id="IPR004846">
    <property type="entry name" value="T2SS/T3SS_dom"/>
</dbReference>
<evidence type="ECO:0000256" key="6">
    <source>
        <dbReference type="SAM" id="MobiDB-lite"/>
    </source>
</evidence>
<reference evidence="10 11" key="1">
    <citation type="submission" date="2019-01" db="EMBL/GenBank/DDBJ databases">
        <title>Lacunisphaera sp. strain TWA-58.</title>
        <authorList>
            <person name="Chen W.-M."/>
        </authorList>
    </citation>
    <scope>NUCLEOTIDE SEQUENCE [LARGE SCALE GENOMIC DNA]</scope>
    <source>
        <strain evidence="10 11">TWA-58</strain>
    </source>
</reference>
<dbReference type="InterPro" id="IPR038591">
    <property type="entry name" value="NolW-like_sf"/>
</dbReference>
<comment type="similarity">
    <text evidence="4">Belongs to the bacterial secretin family.</text>
</comment>
<feature type="compositionally biased region" description="Low complexity" evidence="6">
    <location>
        <begin position="326"/>
        <end position="336"/>
    </location>
</feature>
<organism evidence="10 11">
    <name type="scientific">Oleiharenicola lentus</name>
    <dbReference type="NCBI Taxonomy" id="2508720"/>
    <lineage>
        <taxon>Bacteria</taxon>
        <taxon>Pseudomonadati</taxon>
        <taxon>Verrucomicrobiota</taxon>
        <taxon>Opitutia</taxon>
        <taxon>Opitutales</taxon>
        <taxon>Opitutaceae</taxon>
        <taxon>Oleiharenicola</taxon>
    </lineage>
</organism>
<dbReference type="AlphaFoldDB" id="A0A4Q1C828"/>
<dbReference type="PANTHER" id="PTHR30332:SF24">
    <property type="entry name" value="SECRETIN GSPD-RELATED"/>
    <property type="match status" value="1"/>
</dbReference>
<evidence type="ECO:0000259" key="8">
    <source>
        <dbReference type="Pfam" id="PF00263"/>
    </source>
</evidence>
<evidence type="ECO:0000256" key="1">
    <source>
        <dbReference type="ARBA" id="ARBA00004370"/>
    </source>
</evidence>
<comment type="subcellular location">
    <subcellularLocation>
        <location evidence="5">Cell outer membrane</location>
    </subcellularLocation>
    <subcellularLocation>
        <location evidence="1">Membrane</location>
    </subcellularLocation>
</comment>
<dbReference type="GO" id="GO:0015627">
    <property type="term" value="C:type II protein secretion system complex"/>
    <property type="evidence" value="ECO:0007669"/>
    <property type="project" value="TreeGrafter"/>
</dbReference>
<evidence type="ECO:0000256" key="7">
    <source>
        <dbReference type="SAM" id="SignalP"/>
    </source>
</evidence>
<dbReference type="PRINTS" id="PR00811">
    <property type="entry name" value="BCTERIALGSPD"/>
</dbReference>
<feature type="domain" description="NolW-like" evidence="9">
    <location>
        <begin position="215"/>
        <end position="279"/>
    </location>
</feature>
<accession>A0A4Q1C828</accession>
<sequence length="673" mass="71097">MKSPHFRLSLSALLLGGLLTPLFSQAQPGPASAPAATSGPMVGPIMLRDESIDQVLALIERWTGRTVLRPNTMPAATITLTLRESVTQAEAVQAVETLLNLNGIALTPLGTRFLKATPLALAKSEAPEFIEGSTLGLTPSGRIASKLFQLTFLRIGEFMPQVTALLNPAGGSAPIVFEKANAALITDSVSNLQRIETLVARLDQPILSSVQPKFYPLTFAKASDVVNKIRALFSGPLQSQIGTATTFNADDRTNQIILVSDPRQHGFFDELIGKLDVKSDPNTRNEVIYLKHAVAKDVAQILSQLVSGQNNAARSAGTDASRPLTGAAQAPGAQPAPAAPTPAPVAVTANTVNLSSLGLEAGSSNQFSSLLTILSEERSNSIVVSGTVDDVRLINELVTKIDVLLAQVRIEVVIAEVTLNDNASSGISELGLQVTDGKLVGFSSAGAGYNISNATFSAGTTDLTAAIGLSTTPRKTNAVILSQPNIMTTHNRKGEIFVGESRPTISSYINDNTTTAGGVGGYRSTVGQQEIGIELIVTPLIGTDGSVQLEIEQNVDDVLGEIEIDGNPQPRVGKRNTKSFVSARSGEIIVVGGLQRTSQTKRTNRLGPIPILGDLFGSRTRENARTDLVFFLRPTVLTNTSADGAAAIEQVEKFPKAQREKVREALDLSPPKS</sequence>
<feature type="domain" description="NolW-like" evidence="9">
    <location>
        <begin position="286"/>
        <end position="404"/>
    </location>
</feature>
<protein>
    <submittedName>
        <fullName evidence="10">Type II secretory pathway, component PulD</fullName>
    </submittedName>
</protein>
<dbReference type="EMBL" id="SDHX01000001">
    <property type="protein sequence ID" value="RXK55087.1"/>
    <property type="molecule type" value="Genomic_DNA"/>
</dbReference>
<evidence type="ECO:0000256" key="4">
    <source>
        <dbReference type="RuleBase" id="RU004003"/>
    </source>
</evidence>
<feature type="signal peptide" evidence="7">
    <location>
        <begin position="1"/>
        <end position="26"/>
    </location>
</feature>
<dbReference type="Proteomes" id="UP000290218">
    <property type="component" value="Unassembled WGS sequence"/>
</dbReference>
<evidence type="ECO:0000256" key="3">
    <source>
        <dbReference type="ARBA" id="ARBA00023136"/>
    </source>
</evidence>
<proteinExistence type="inferred from homology"/>
<evidence type="ECO:0000259" key="9">
    <source>
        <dbReference type="Pfam" id="PF03958"/>
    </source>
</evidence>
<evidence type="ECO:0000313" key="11">
    <source>
        <dbReference type="Proteomes" id="UP000290218"/>
    </source>
</evidence>
<dbReference type="OrthoDB" id="9766211at2"/>
<dbReference type="InterPro" id="IPR050810">
    <property type="entry name" value="Bact_Secretion_Sys_Channel"/>
</dbReference>
<keyword evidence="5" id="KW-0813">Transport</keyword>
<dbReference type="PANTHER" id="PTHR30332">
    <property type="entry name" value="PROBABLE GENERAL SECRETION PATHWAY PROTEIN D"/>
    <property type="match status" value="1"/>
</dbReference>
<evidence type="ECO:0000256" key="2">
    <source>
        <dbReference type="ARBA" id="ARBA00022729"/>
    </source>
</evidence>
<dbReference type="GO" id="GO:0009306">
    <property type="term" value="P:protein secretion"/>
    <property type="evidence" value="ECO:0007669"/>
    <property type="project" value="InterPro"/>
</dbReference>
<keyword evidence="11" id="KW-1185">Reference proteome</keyword>
<name>A0A4Q1C828_9BACT</name>
<feature type="domain" description="Type II/III secretion system secretin-like" evidence="8">
    <location>
        <begin position="475"/>
        <end position="637"/>
    </location>
</feature>
<keyword evidence="2 7" id="KW-0732">Signal</keyword>
<dbReference type="Gene3D" id="3.30.1370.120">
    <property type="match status" value="3"/>
</dbReference>
<keyword evidence="3" id="KW-0472">Membrane</keyword>
<dbReference type="RefSeq" id="WP_129046453.1">
    <property type="nucleotide sequence ID" value="NZ_SDHX01000001.1"/>
</dbReference>
<evidence type="ECO:0000256" key="5">
    <source>
        <dbReference type="RuleBase" id="RU004004"/>
    </source>
</evidence>
<feature type="chain" id="PRO_5020953253" evidence="7">
    <location>
        <begin position="27"/>
        <end position="673"/>
    </location>
</feature>